<gene>
    <name evidence="2" type="ORF">PQR66_24270</name>
</gene>
<name>A0ABW8ZTH7_9BURK</name>
<dbReference type="Proteomes" id="UP001629249">
    <property type="component" value="Unassembled WGS sequence"/>
</dbReference>
<evidence type="ECO:0000313" key="3">
    <source>
        <dbReference type="Proteomes" id="UP001629249"/>
    </source>
</evidence>
<dbReference type="RefSeq" id="WP_408330140.1">
    <property type="nucleotide sequence ID" value="NZ_JAQQFH010000013.1"/>
</dbReference>
<proteinExistence type="predicted"/>
<feature type="region of interest" description="Disordered" evidence="1">
    <location>
        <begin position="101"/>
        <end position="121"/>
    </location>
</feature>
<organism evidence="2 3">
    <name type="scientific">Paraburkholderia agricolaris</name>
    <dbReference type="NCBI Taxonomy" id="2152888"/>
    <lineage>
        <taxon>Bacteria</taxon>
        <taxon>Pseudomonadati</taxon>
        <taxon>Pseudomonadota</taxon>
        <taxon>Betaproteobacteria</taxon>
        <taxon>Burkholderiales</taxon>
        <taxon>Burkholderiaceae</taxon>
        <taxon>Paraburkholderia</taxon>
    </lineage>
</organism>
<evidence type="ECO:0008006" key="4">
    <source>
        <dbReference type="Google" id="ProtNLM"/>
    </source>
</evidence>
<dbReference type="EMBL" id="JAQQFN010000020">
    <property type="protein sequence ID" value="MFL9886178.1"/>
    <property type="molecule type" value="Genomic_DNA"/>
</dbReference>
<protein>
    <recommendedName>
        <fullName evidence="4">Lipoprotein</fullName>
    </recommendedName>
</protein>
<reference evidence="2 3" key="1">
    <citation type="journal article" date="2024" name="Chem. Sci.">
        <title>Discovery of megapolipeptins by genome mining of a Burkholderiales bacteria collection.</title>
        <authorList>
            <person name="Paulo B.S."/>
            <person name="Recchia M.J.J."/>
            <person name="Lee S."/>
            <person name="Fergusson C.H."/>
            <person name="Romanowski S.B."/>
            <person name="Hernandez A."/>
            <person name="Krull N."/>
            <person name="Liu D.Y."/>
            <person name="Cavanagh H."/>
            <person name="Bos A."/>
            <person name="Gray C.A."/>
            <person name="Murphy B.T."/>
            <person name="Linington R.G."/>
            <person name="Eustaquio A.S."/>
        </authorList>
    </citation>
    <scope>NUCLEOTIDE SEQUENCE [LARGE SCALE GENOMIC DNA]</scope>
    <source>
        <strain evidence="2 3">RL16-012-BIC-B</strain>
    </source>
</reference>
<evidence type="ECO:0000313" key="2">
    <source>
        <dbReference type="EMBL" id="MFL9886178.1"/>
    </source>
</evidence>
<evidence type="ECO:0000256" key="1">
    <source>
        <dbReference type="SAM" id="MobiDB-lite"/>
    </source>
</evidence>
<comment type="caution">
    <text evidence="2">The sequence shown here is derived from an EMBL/GenBank/DDBJ whole genome shotgun (WGS) entry which is preliminary data.</text>
</comment>
<keyword evidence="3" id="KW-1185">Reference proteome</keyword>
<sequence>MNAIRTRITGVVPWVTLTVAALLLVACGKDGAPQNSETSSKRFPGYQQVGGSGDAAQLWFNPTDISRSGSSYLIHALKAFPQGYARFDVATNCRDMTRRQAGTQYRADGTAEQEYPGNDSAVLAKSEPGMTELMTTACGIAMASRSIAGDFNAPAALELLYGPYDESTKTASWADASVPADLPWRDNLQLAPGKVLAVTSMAIFNLTEGGKEKKVFVTNAVPDGGGCHACTGLLGVAVFTKDGNNWKVESNNPYVASMGAMGSVGSHFEWAAAGDDTYALIVGGDDMHQGYQTSSITAFIRGKDGAFSTAIDDADTGASDQETLSTKVTFIKGKNAAHYDVKVAFSYSLPGQAAYIADHVYQYVGGKYVLTKKDDPPKFVQTAGDTSSANAGASVSPASMQVAPTMIPPSTASLAPSFDCSKAKSDAEHLICSDPELALDDVALASIFIRAKAAVVDQIGFKERVRQQWNYREKNCHDRDCLLRWYADQKAALSQIAQTGRLD</sequence>
<dbReference type="PROSITE" id="PS51257">
    <property type="entry name" value="PROKAR_LIPOPROTEIN"/>
    <property type="match status" value="1"/>
</dbReference>
<accession>A0ABW8ZTH7</accession>